<dbReference type="AlphaFoldDB" id="A0A6I9QWU3"/>
<keyword evidence="1" id="KW-0472">Membrane</keyword>
<organism evidence="3 4">
    <name type="scientific">Elaeis guineensis var. tenera</name>
    <name type="common">Oil palm</name>
    <dbReference type="NCBI Taxonomy" id="51953"/>
    <lineage>
        <taxon>Eukaryota</taxon>
        <taxon>Viridiplantae</taxon>
        <taxon>Streptophyta</taxon>
        <taxon>Embryophyta</taxon>
        <taxon>Tracheophyta</taxon>
        <taxon>Spermatophyta</taxon>
        <taxon>Magnoliopsida</taxon>
        <taxon>Liliopsida</taxon>
        <taxon>Arecaceae</taxon>
        <taxon>Arecoideae</taxon>
        <taxon>Cocoseae</taxon>
        <taxon>Elaeidinae</taxon>
        <taxon>Elaeis</taxon>
    </lineage>
</organism>
<dbReference type="GO" id="GO:0016020">
    <property type="term" value="C:membrane"/>
    <property type="evidence" value="ECO:0007669"/>
    <property type="project" value="TreeGrafter"/>
</dbReference>
<gene>
    <name evidence="4" type="primary">LOC105040751</name>
</gene>
<evidence type="ECO:0000313" key="3">
    <source>
        <dbReference type="Proteomes" id="UP000504607"/>
    </source>
</evidence>
<keyword evidence="3" id="KW-1185">Reference proteome</keyword>
<keyword evidence="2" id="KW-0732">Signal</keyword>
<evidence type="ECO:0000256" key="1">
    <source>
        <dbReference type="SAM" id="Phobius"/>
    </source>
</evidence>
<keyword evidence="1" id="KW-1133">Transmembrane helix</keyword>
<dbReference type="Proteomes" id="UP000504607">
    <property type="component" value="Chromosome 3"/>
</dbReference>
<sequence length="299" mass="32018">MEPARAWCIVSLVFSSLLLSLAQSSNTSMESLNSVIRDYAFKELVGRRTGVLYGVSLPRNLSGIRASVSRLRRGSLWIRGANLSSVHIPPRAMPVPSVRRLVIVYHDLGSRSSSYYNVPGYSLVAPVVGCLAYDASNASSGITRELELALPGEGILVAFPEVKLPEGMHSTIKCATFGRNGSVHLDDMVSKNICSAASTGHFAVVVPSVAPASPPSVEQKTESRWKVRVIASACGVVGLVVVGLVGLGIFRSVRNKKMEDMESQAEEGEALGTTWVGMSKMPSATMMRTQPVIEDRSAP</sequence>
<evidence type="ECO:0000313" key="4">
    <source>
        <dbReference type="RefSeq" id="XP_010915726.1"/>
    </source>
</evidence>
<dbReference type="PANTHER" id="PTHR33512">
    <property type="entry name" value="PROTEIN, PUTATIVE (DUF1191)-RELATED"/>
    <property type="match status" value="1"/>
</dbReference>
<dbReference type="GeneID" id="105040751"/>
<evidence type="ECO:0000256" key="2">
    <source>
        <dbReference type="SAM" id="SignalP"/>
    </source>
</evidence>
<reference evidence="4" key="1">
    <citation type="submission" date="2025-08" db="UniProtKB">
        <authorList>
            <consortium name="RefSeq"/>
        </authorList>
    </citation>
    <scope>IDENTIFICATION</scope>
</reference>
<accession>A0A6I9QWU3</accession>
<dbReference type="Pfam" id="PF06697">
    <property type="entry name" value="DUF1191"/>
    <property type="match status" value="1"/>
</dbReference>
<keyword evidence="1" id="KW-0812">Transmembrane</keyword>
<feature type="transmembrane region" description="Helical" evidence="1">
    <location>
        <begin position="229"/>
        <end position="250"/>
    </location>
</feature>
<dbReference type="InterPro" id="IPR010605">
    <property type="entry name" value="DUF1191"/>
</dbReference>
<name>A0A6I9QWU3_ELAGV</name>
<dbReference type="OrthoDB" id="768690at2759"/>
<dbReference type="RefSeq" id="XP_010915726.1">
    <property type="nucleotide sequence ID" value="XM_010917424.3"/>
</dbReference>
<proteinExistence type="predicted"/>
<protein>
    <submittedName>
        <fullName evidence="4">Uncharacterized protein LOC105040751</fullName>
    </submittedName>
</protein>
<feature type="chain" id="PRO_5026826414" evidence="2">
    <location>
        <begin position="23"/>
        <end position="299"/>
    </location>
</feature>
<feature type="signal peptide" evidence="2">
    <location>
        <begin position="1"/>
        <end position="22"/>
    </location>
</feature>
<dbReference type="KEGG" id="egu:105040751"/>
<dbReference type="PANTHER" id="PTHR33512:SF33">
    <property type="entry name" value="OS06G0158800 PROTEIN"/>
    <property type="match status" value="1"/>
</dbReference>
<dbReference type="InParanoid" id="A0A6I9QWU3"/>